<keyword evidence="14" id="KW-1185">Reference proteome</keyword>
<gene>
    <name evidence="13" type="primary">modB</name>
    <name evidence="13" type="ORF">ET989_02785</name>
</gene>
<comment type="caution">
    <text evidence="13">The sequence shown here is derived from an EMBL/GenBank/DDBJ whole genome shotgun (WGS) entry which is preliminary data.</text>
</comment>
<dbReference type="InterPro" id="IPR035906">
    <property type="entry name" value="MetI-like_sf"/>
</dbReference>
<evidence type="ECO:0000256" key="9">
    <source>
        <dbReference type="ARBA" id="ARBA00025323"/>
    </source>
</evidence>
<evidence type="ECO:0000256" key="2">
    <source>
        <dbReference type="ARBA" id="ARBA00011779"/>
    </source>
</evidence>
<comment type="similarity">
    <text evidence="11">Belongs to the binding-protein-dependent transport system permease family. CysTW subfamily.</text>
</comment>
<dbReference type="OrthoDB" id="9774448at2"/>
<keyword evidence="3 10" id="KW-0813">Transport</keyword>
<feature type="transmembrane region" description="Helical" evidence="10">
    <location>
        <begin position="54"/>
        <end position="77"/>
    </location>
</feature>
<dbReference type="SUPFAM" id="SSF161098">
    <property type="entry name" value="MetI-like"/>
    <property type="match status" value="1"/>
</dbReference>
<name>A0A4Q9KHB1_9ACTN</name>
<dbReference type="PANTHER" id="PTHR30406">
    <property type="entry name" value="SULFATE TRANSPORT SYSTEM PERMEASE PROTEIN"/>
    <property type="match status" value="1"/>
</dbReference>
<evidence type="ECO:0000256" key="1">
    <source>
        <dbReference type="ARBA" id="ARBA00004141"/>
    </source>
</evidence>
<evidence type="ECO:0000313" key="13">
    <source>
        <dbReference type="EMBL" id="TBT87256.1"/>
    </source>
</evidence>
<proteinExistence type="inferred from homology"/>
<feature type="transmembrane region" description="Helical" evidence="10">
    <location>
        <begin position="12"/>
        <end position="34"/>
    </location>
</feature>
<feature type="transmembrane region" description="Helical" evidence="10">
    <location>
        <begin position="187"/>
        <end position="211"/>
    </location>
</feature>
<keyword evidence="4 11" id="KW-0500">Molybdenum</keyword>
<dbReference type="PROSITE" id="PS50928">
    <property type="entry name" value="ABC_TM1"/>
    <property type="match status" value="1"/>
</dbReference>
<evidence type="ECO:0000256" key="10">
    <source>
        <dbReference type="RuleBase" id="RU363032"/>
    </source>
</evidence>
<evidence type="ECO:0000256" key="6">
    <source>
        <dbReference type="ARBA" id="ARBA00022989"/>
    </source>
</evidence>
<keyword evidence="8 10" id="KW-0472">Membrane</keyword>
<comment type="function">
    <text evidence="9">Part of the ABC transporter complex CysAWTP (TC 3.A.1.6.1) involved in sulfate/thiosulfate import. Probably responsible for the translocation of the substrate across the membrane.</text>
</comment>
<dbReference type="Gene3D" id="1.10.3720.10">
    <property type="entry name" value="MetI-like"/>
    <property type="match status" value="1"/>
</dbReference>
<dbReference type="InterPro" id="IPR011867">
    <property type="entry name" value="ModB_ABC"/>
</dbReference>
<feature type="transmembrane region" description="Helical" evidence="10">
    <location>
        <begin position="89"/>
        <end position="110"/>
    </location>
</feature>
<reference evidence="13 14" key="1">
    <citation type="submission" date="2019-01" db="EMBL/GenBank/DDBJ databases">
        <title>Lactibacter flavus gen. nov., sp. nov., a novel bacterium of the family Propionibacteriaceae isolated from raw milk and dairy products.</title>
        <authorList>
            <person name="Huptas C."/>
            <person name="Wenning M."/>
            <person name="Breitenwieser F."/>
            <person name="Doll E."/>
            <person name="Von Neubeck M."/>
            <person name="Busse H.-J."/>
            <person name="Scherer S."/>
        </authorList>
    </citation>
    <scope>NUCLEOTIDE SEQUENCE [LARGE SCALE GENOMIC DNA]</scope>
    <source>
        <strain evidence="13 14">KCTC 33808</strain>
    </source>
</reference>
<dbReference type="EMBL" id="SDMQ01000002">
    <property type="protein sequence ID" value="TBT87256.1"/>
    <property type="molecule type" value="Genomic_DNA"/>
</dbReference>
<keyword evidence="7" id="KW-0764">Sulfate transport</keyword>
<feature type="domain" description="ABC transmembrane type-1" evidence="12">
    <location>
        <begin position="51"/>
        <end position="253"/>
    </location>
</feature>
<feature type="transmembrane region" description="Helical" evidence="10">
    <location>
        <begin position="122"/>
        <end position="147"/>
    </location>
</feature>
<evidence type="ECO:0000256" key="5">
    <source>
        <dbReference type="ARBA" id="ARBA00022692"/>
    </source>
</evidence>
<dbReference type="NCBIfam" id="TIGR02141">
    <property type="entry name" value="modB_ABC"/>
    <property type="match status" value="1"/>
</dbReference>
<dbReference type="InterPro" id="IPR006469">
    <property type="entry name" value="NifC_ABC_porter"/>
</dbReference>
<dbReference type="CDD" id="cd06261">
    <property type="entry name" value="TM_PBP2"/>
    <property type="match status" value="1"/>
</dbReference>
<evidence type="ECO:0000256" key="7">
    <source>
        <dbReference type="ARBA" id="ARBA00023032"/>
    </source>
</evidence>
<evidence type="ECO:0000256" key="3">
    <source>
        <dbReference type="ARBA" id="ARBA00022448"/>
    </source>
</evidence>
<dbReference type="RefSeq" id="WP_131167042.1">
    <property type="nucleotide sequence ID" value="NZ_SDMQ01000002.1"/>
</dbReference>
<protein>
    <recommendedName>
        <fullName evidence="11">Molybdenum transport system permease</fullName>
    </recommendedName>
</protein>
<dbReference type="AlphaFoldDB" id="A0A4Q9KHB1"/>
<dbReference type="GO" id="GO:0015419">
    <property type="term" value="F:ABC-type sulfate transporter activity"/>
    <property type="evidence" value="ECO:0007669"/>
    <property type="project" value="InterPro"/>
</dbReference>
<feature type="transmembrane region" description="Helical" evidence="10">
    <location>
        <begin position="231"/>
        <end position="256"/>
    </location>
</feature>
<dbReference type="Proteomes" id="UP000292373">
    <property type="component" value="Unassembled WGS sequence"/>
</dbReference>
<evidence type="ECO:0000313" key="14">
    <source>
        <dbReference type="Proteomes" id="UP000292373"/>
    </source>
</evidence>
<organism evidence="13 14">
    <name type="scientific">Propioniciclava sinopodophylli</name>
    <dbReference type="NCBI Taxonomy" id="1837344"/>
    <lineage>
        <taxon>Bacteria</taxon>
        <taxon>Bacillati</taxon>
        <taxon>Actinomycetota</taxon>
        <taxon>Actinomycetes</taxon>
        <taxon>Propionibacteriales</taxon>
        <taxon>Propionibacteriaceae</taxon>
        <taxon>Propioniciclava</taxon>
    </lineage>
</organism>
<dbReference type="GO" id="GO:0005886">
    <property type="term" value="C:plasma membrane"/>
    <property type="evidence" value="ECO:0007669"/>
    <property type="project" value="UniProtKB-SubCell"/>
</dbReference>
<comment type="subcellular location">
    <subcellularLocation>
        <location evidence="10">Cell membrane</location>
        <topology evidence="10">Multi-pass membrane protein</topology>
    </subcellularLocation>
    <subcellularLocation>
        <location evidence="1">Membrane</location>
        <topology evidence="1">Multi-pass membrane protein</topology>
    </subcellularLocation>
</comment>
<sequence>MRTRARDVLGFAVPASSLVGLLAVPVAGLVWLALSSDLATYLADPAVHAAVKLSLGTSAFSALVIIATGTPLAYALARWRFPGRTLVQLLVDLPIVLPPMVAGIALLEVFGRRGWLGEPLAFLGISLPFTTAAVVLSQVFVAGPFYVRAARVGFASIDVAVPEAAHVDGASEGQLFRHIMVPVAKRALLSGLVLAWARALGEFGATIFFAGNREGVTQTMLLAIFIGFESNMALAVGLSFVLLVASIAVLLFAWLLGDRVEL</sequence>
<dbReference type="NCBIfam" id="TIGR01581">
    <property type="entry name" value="Mo_ABC_porter"/>
    <property type="match status" value="1"/>
</dbReference>
<dbReference type="Pfam" id="PF00528">
    <property type="entry name" value="BPD_transp_1"/>
    <property type="match status" value="1"/>
</dbReference>
<keyword evidence="11" id="KW-1003">Cell membrane</keyword>
<evidence type="ECO:0000256" key="11">
    <source>
        <dbReference type="RuleBase" id="RU365097"/>
    </source>
</evidence>
<keyword evidence="5 10" id="KW-0812">Transmembrane</keyword>
<dbReference type="InterPro" id="IPR000515">
    <property type="entry name" value="MetI-like"/>
</dbReference>
<comment type="function">
    <text evidence="11">Part of the binding-protein-dependent transport system for molybdenum; probably responsible for the translocation of the substrate across the membrane.</text>
</comment>
<dbReference type="PANTHER" id="PTHR30406:SF8">
    <property type="entry name" value="SULFATE TRANSPORT SYSTEM PERMEASE PROTEIN CYST"/>
    <property type="match status" value="1"/>
</dbReference>
<dbReference type="InterPro" id="IPR005667">
    <property type="entry name" value="Sulph_transpt2"/>
</dbReference>
<evidence type="ECO:0000259" key="12">
    <source>
        <dbReference type="PROSITE" id="PS50928"/>
    </source>
</evidence>
<evidence type="ECO:0000256" key="4">
    <source>
        <dbReference type="ARBA" id="ARBA00022505"/>
    </source>
</evidence>
<evidence type="ECO:0000256" key="8">
    <source>
        <dbReference type="ARBA" id="ARBA00023136"/>
    </source>
</evidence>
<comment type="subunit">
    <text evidence="2">The complex is composed of two ATP-binding proteins (CysA), two transmembrane proteins (CysT and CysW) and a solute-binding protein (CysP).</text>
</comment>
<keyword evidence="6 10" id="KW-1133">Transmembrane helix</keyword>
<accession>A0A4Q9KHB1</accession>
<dbReference type="GO" id="GO:0015098">
    <property type="term" value="F:molybdate ion transmembrane transporter activity"/>
    <property type="evidence" value="ECO:0007669"/>
    <property type="project" value="UniProtKB-UniRule"/>
</dbReference>